<feature type="region of interest" description="Disordered" evidence="1">
    <location>
        <begin position="1"/>
        <end position="54"/>
    </location>
</feature>
<reference evidence="2 3" key="1">
    <citation type="journal article" date="2013" name="Mar. Genomics">
        <title>Expression of sulfatases in Rhodopirellula baltica and the diversity of sulfatases in the genus Rhodopirellula.</title>
        <authorList>
            <person name="Wegner C.E."/>
            <person name="Richter-Heitmann T."/>
            <person name="Klindworth A."/>
            <person name="Klockow C."/>
            <person name="Richter M."/>
            <person name="Achstetter T."/>
            <person name="Glockner F.O."/>
            <person name="Harder J."/>
        </authorList>
    </citation>
    <scope>NUCLEOTIDE SEQUENCE [LARGE SCALE GENOMIC DNA]</scope>
    <source>
        <strain evidence="2 3">SM41</strain>
    </source>
</reference>
<name>M5TWG5_9BACT</name>
<evidence type="ECO:0000313" key="3">
    <source>
        <dbReference type="Proteomes" id="UP000011885"/>
    </source>
</evidence>
<organism evidence="2 3">
    <name type="scientific">Rhodopirellula sallentina SM41</name>
    <dbReference type="NCBI Taxonomy" id="1263870"/>
    <lineage>
        <taxon>Bacteria</taxon>
        <taxon>Pseudomonadati</taxon>
        <taxon>Planctomycetota</taxon>
        <taxon>Planctomycetia</taxon>
        <taxon>Pirellulales</taxon>
        <taxon>Pirellulaceae</taxon>
        <taxon>Rhodopirellula</taxon>
    </lineage>
</organism>
<comment type="caution">
    <text evidence="2">The sequence shown here is derived from an EMBL/GenBank/DDBJ whole genome shotgun (WGS) entry which is preliminary data.</text>
</comment>
<dbReference type="AlphaFoldDB" id="M5TWG5"/>
<dbReference type="EMBL" id="ANOH01000345">
    <property type="protein sequence ID" value="EMI53552.1"/>
    <property type="molecule type" value="Genomic_DNA"/>
</dbReference>
<sequence length="54" mass="5651">MESPAGILRSLSPRSLAGSTPDRVRRSGVLASAGSGKTNAKRQRPGVYGLKAER</sequence>
<gene>
    <name evidence="2" type="ORF">RSSM_05008</name>
</gene>
<evidence type="ECO:0000313" key="2">
    <source>
        <dbReference type="EMBL" id="EMI53552.1"/>
    </source>
</evidence>
<evidence type="ECO:0000256" key="1">
    <source>
        <dbReference type="SAM" id="MobiDB-lite"/>
    </source>
</evidence>
<dbReference type="Proteomes" id="UP000011885">
    <property type="component" value="Unassembled WGS sequence"/>
</dbReference>
<accession>M5TWG5</accession>
<protein>
    <submittedName>
        <fullName evidence="2">Uncharacterized protein</fullName>
    </submittedName>
</protein>
<keyword evidence="3" id="KW-1185">Reference proteome</keyword>
<proteinExistence type="predicted"/>